<evidence type="ECO:0000313" key="5">
    <source>
        <dbReference type="Proteomes" id="UP000295097"/>
    </source>
</evidence>
<comment type="caution">
    <text evidence="4">The sequence shown here is derived from an EMBL/GenBank/DDBJ whole genome shotgun (WGS) entry which is preliminary data.</text>
</comment>
<keyword evidence="5" id="KW-1185">Reference proteome</keyword>
<evidence type="ECO:0000256" key="1">
    <source>
        <dbReference type="ARBA" id="ARBA00023125"/>
    </source>
</evidence>
<evidence type="ECO:0000259" key="3">
    <source>
        <dbReference type="PROSITE" id="PS50937"/>
    </source>
</evidence>
<name>A0A4R3P5J0_9HYPH</name>
<dbReference type="EMBL" id="SMAR01000001">
    <property type="protein sequence ID" value="TCT44932.1"/>
    <property type="molecule type" value="Genomic_DNA"/>
</dbReference>
<sequence>MVSRSKKRRFPVSDQFFTVTQLAEELGMTPRAVRFYETKGLINPGRAGKTRIYTQRDRARLILILRGKRLGFSLQEIKNFLDLYEIDRTQQEQLTALIAAVRERMGMLIEQREALELTLKELKAVEREAEERLSQKAGKLAS</sequence>
<dbReference type="InterPro" id="IPR000551">
    <property type="entry name" value="MerR-type_HTH_dom"/>
</dbReference>
<dbReference type="OrthoDB" id="9803659at2"/>
<protein>
    <submittedName>
        <fullName evidence="4">DNA-binding transcriptional MerR regulator</fullName>
    </submittedName>
</protein>
<dbReference type="GO" id="GO:0003677">
    <property type="term" value="F:DNA binding"/>
    <property type="evidence" value="ECO:0007669"/>
    <property type="project" value="UniProtKB-KW"/>
</dbReference>
<feature type="coiled-coil region" evidence="2">
    <location>
        <begin position="105"/>
        <end position="139"/>
    </location>
</feature>
<dbReference type="Proteomes" id="UP000295097">
    <property type="component" value="Unassembled WGS sequence"/>
</dbReference>
<keyword evidence="1 4" id="KW-0238">DNA-binding</keyword>
<keyword evidence="2" id="KW-0175">Coiled coil</keyword>
<dbReference type="PROSITE" id="PS50937">
    <property type="entry name" value="HTH_MERR_2"/>
    <property type="match status" value="1"/>
</dbReference>
<organism evidence="4 5">
    <name type="scientific">Martelella mediterranea</name>
    <dbReference type="NCBI Taxonomy" id="293089"/>
    <lineage>
        <taxon>Bacteria</taxon>
        <taxon>Pseudomonadati</taxon>
        <taxon>Pseudomonadota</taxon>
        <taxon>Alphaproteobacteria</taxon>
        <taxon>Hyphomicrobiales</taxon>
        <taxon>Aurantimonadaceae</taxon>
        <taxon>Martelella</taxon>
    </lineage>
</organism>
<dbReference type="InterPro" id="IPR047057">
    <property type="entry name" value="MerR_fam"/>
</dbReference>
<dbReference type="PANTHER" id="PTHR30204:SF58">
    <property type="entry name" value="HTH-TYPE TRANSCRIPTIONAL REGULATOR YFMP"/>
    <property type="match status" value="1"/>
</dbReference>
<dbReference type="AlphaFoldDB" id="A0A4R3P5J0"/>
<dbReference type="RefSeq" id="WP_132307348.1">
    <property type="nucleotide sequence ID" value="NZ_SMAR01000001.1"/>
</dbReference>
<reference evidence="4 5" key="1">
    <citation type="submission" date="2019-03" db="EMBL/GenBank/DDBJ databases">
        <title>Freshwater and sediment microbial communities from various areas in North America, analyzing microbe dynamics in response to fracking.</title>
        <authorList>
            <person name="Lamendella R."/>
        </authorList>
    </citation>
    <scope>NUCLEOTIDE SEQUENCE [LARGE SCALE GENOMIC DNA]</scope>
    <source>
        <strain evidence="4 5">175.2</strain>
    </source>
</reference>
<dbReference type="PANTHER" id="PTHR30204">
    <property type="entry name" value="REDOX-CYCLING DRUG-SENSING TRANSCRIPTIONAL ACTIVATOR SOXR"/>
    <property type="match status" value="1"/>
</dbReference>
<dbReference type="SUPFAM" id="SSF46955">
    <property type="entry name" value="Putative DNA-binding domain"/>
    <property type="match status" value="1"/>
</dbReference>
<gene>
    <name evidence="4" type="ORF">EDC90_100169</name>
</gene>
<dbReference type="GO" id="GO:0003700">
    <property type="term" value="F:DNA-binding transcription factor activity"/>
    <property type="evidence" value="ECO:0007669"/>
    <property type="project" value="InterPro"/>
</dbReference>
<evidence type="ECO:0000313" key="4">
    <source>
        <dbReference type="EMBL" id="TCT44932.1"/>
    </source>
</evidence>
<feature type="domain" description="HTH merR-type" evidence="3">
    <location>
        <begin position="16"/>
        <end position="83"/>
    </location>
</feature>
<dbReference type="InterPro" id="IPR009061">
    <property type="entry name" value="DNA-bd_dom_put_sf"/>
</dbReference>
<accession>A0A4R3P5J0</accession>
<dbReference type="Pfam" id="PF13411">
    <property type="entry name" value="MerR_1"/>
    <property type="match status" value="1"/>
</dbReference>
<dbReference type="CDD" id="cd04776">
    <property type="entry name" value="HTH_GnyR"/>
    <property type="match status" value="1"/>
</dbReference>
<dbReference type="Gene3D" id="1.10.1660.10">
    <property type="match status" value="1"/>
</dbReference>
<evidence type="ECO:0000256" key="2">
    <source>
        <dbReference type="SAM" id="Coils"/>
    </source>
</evidence>
<dbReference type="SMART" id="SM00422">
    <property type="entry name" value="HTH_MERR"/>
    <property type="match status" value="1"/>
</dbReference>
<proteinExistence type="predicted"/>